<evidence type="ECO:0000313" key="1">
    <source>
        <dbReference type="EMBL" id="PKU69779.1"/>
    </source>
</evidence>
<proteinExistence type="predicted"/>
<accession>A0A2I0W288</accession>
<organism evidence="1 2">
    <name type="scientific">Dendrobium catenatum</name>
    <dbReference type="NCBI Taxonomy" id="906689"/>
    <lineage>
        <taxon>Eukaryota</taxon>
        <taxon>Viridiplantae</taxon>
        <taxon>Streptophyta</taxon>
        <taxon>Embryophyta</taxon>
        <taxon>Tracheophyta</taxon>
        <taxon>Spermatophyta</taxon>
        <taxon>Magnoliopsida</taxon>
        <taxon>Liliopsida</taxon>
        <taxon>Asparagales</taxon>
        <taxon>Orchidaceae</taxon>
        <taxon>Epidendroideae</taxon>
        <taxon>Malaxideae</taxon>
        <taxon>Dendrobiinae</taxon>
        <taxon>Dendrobium</taxon>
    </lineage>
</organism>
<protein>
    <submittedName>
        <fullName evidence="1">Uncharacterized protein</fullName>
    </submittedName>
</protein>
<sequence>MCMEDLTARRRGPFHYWLESECKQEDGKAASGSSIYSLVRSRNGRVIGGRWRKKQAAWAFSLASGI</sequence>
<reference evidence="1 2" key="1">
    <citation type="journal article" date="2016" name="Sci. Rep.">
        <title>The Dendrobium catenatum Lindl. genome sequence provides insights into polysaccharide synthase, floral development and adaptive evolution.</title>
        <authorList>
            <person name="Zhang G.Q."/>
            <person name="Xu Q."/>
            <person name="Bian C."/>
            <person name="Tsai W.C."/>
            <person name="Yeh C.M."/>
            <person name="Liu K.W."/>
            <person name="Yoshida K."/>
            <person name="Zhang L.S."/>
            <person name="Chang S.B."/>
            <person name="Chen F."/>
            <person name="Shi Y."/>
            <person name="Su Y.Y."/>
            <person name="Zhang Y.Q."/>
            <person name="Chen L.J."/>
            <person name="Yin Y."/>
            <person name="Lin M."/>
            <person name="Huang H."/>
            <person name="Deng H."/>
            <person name="Wang Z.W."/>
            <person name="Zhu S.L."/>
            <person name="Zhao X."/>
            <person name="Deng C."/>
            <person name="Niu S.C."/>
            <person name="Huang J."/>
            <person name="Wang M."/>
            <person name="Liu G.H."/>
            <person name="Yang H.J."/>
            <person name="Xiao X.J."/>
            <person name="Hsiao Y.Y."/>
            <person name="Wu W.L."/>
            <person name="Chen Y.Y."/>
            <person name="Mitsuda N."/>
            <person name="Ohme-Takagi M."/>
            <person name="Luo Y.B."/>
            <person name="Van de Peer Y."/>
            <person name="Liu Z.J."/>
        </authorList>
    </citation>
    <scope>NUCLEOTIDE SEQUENCE [LARGE SCALE GENOMIC DNA]</scope>
    <source>
        <tissue evidence="1">The whole plant</tissue>
    </source>
</reference>
<keyword evidence="2" id="KW-1185">Reference proteome</keyword>
<reference evidence="1 2" key="2">
    <citation type="journal article" date="2017" name="Nature">
        <title>The Apostasia genome and the evolution of orchids.</title>
        <authorList>
            <person name="Zhang G.Q."/>
            <person name="Liu K.W."/>
            <person name="Li Z."/>
            <person name="Lohaus R."/>
            <person name="Hsiao Y.Y."/>
            <person name="Niu S.C."/>
            <person name="Wang J.Y."/>
            <person name="Lin Y.C."/>
            <person name="Xu Q."/>
            <person name="Chen L.J."/>
            <person name="Yoshida K."/>
            <person name="Fujiwara S."/>
            <person name="Wang Z.W."/>
            <person name="Zhang Y.Q."/>
            <person name="Mitsuda N."/>
            <person name="Wang M."/>
            <person name="Liu G.H."/>
            <person name="Pecoraro L."/>
            <person name="Huang H.X."/>
            <person name="Xiao X.J."/>
            <person name="Lin M."/>
            <person name="Wu X.Y."/>
            <person name="Wu W.L."/>
            <person name="Chen Y.Y."/>
            <person name="Chang S.B."/>
            <person name="Sakamoto S."/>
            <person name="Ohme-Takagi M."/>
            <person name="Yagi M."/>
            <person name="Zeng S.J."/>
            <person name="Shen C.Y."/>
            <person name="Yeh C.M."/>
            <person name="Luo Y.B."/>
            <person name="Tsai W.C."/>
            <person name="Van de Peer Y."/>
            <person name="Liu Z.J."/>
        </authorList>
    </citation>
    <scope>NUCLEOTIDE SEQUENCE [LARGE SCALE GENOMIC DNA]</scope>
    <source>
        <tissue evidence="1">The whole plant</tissue>
    </source>
</reference>
<gene>
    <name evidence="1" type="ORF">MA16_Dca019055</name>
</gene>
<dbReference type="EMBL" id="KZ502999">
    <property type="protein sequence ID" value="PKU69779.1"/>
    <property type="molecule type" value="Genomic_DNA"/>
</dbReference>
<evidence type="ECO:0000313" key="2">
    <source>
        <dbReference type="Proteomes" id="UP000233837"/>
    </source>
</evidence>
<dbReference type="Proteomes" id="UP000233837">
    <property type="component" value="Unassembled WGS sequence"/>
</dbReference>
<dbReference type="AlphaFoldDB" id="A0A2I0W288"/>
<name>A0A2I0W288_9ASPA</name>